<dbReference type="GO" id="GO:0010181">
    <property type="term" value="F:FMN binding"/>
    <property type="evidence" value="ECO:0007669"/>
    <property type="project" value="InterPro"/>
</dbReference>
<accession>A0A5B0FXZ0</accession>
<dbReference type="PANTHER" id="PTHR33798:SF5">
    <property type="entry name" value="FLAVIN REDUCTASE LIKE DOMAIN-CONTAINING PROTEIN"/>
    <property type="match status" value="1"/>
</dbReference>
<gene>
    <name evidence="6" type="ORF">FVF58_50400</name>
</gene>
<evidence type="ECO:0000313" key="6">
    <source>
        <dbReference type="EMBL" id="KAA0996146.1"/>
    </source>
</evidence>
<dbReference type="Proteomes" id="UP000325273">
    <property type="component" value="Unassembled WGS sequence"/>
</dbReference>
<keyword evidence="3" id="KW-0288">FMN</keyword>
<evidence type="ECO:0000256" key="1">
    <source>
        <dbReference type="ARBA" id="ARBA00001917"/>
    </source>
</evidence>
<comment type="similarity">
    <text evidence="4">Belongs to the flavoredoxin family.</text>
</comment>
<dbReference type="Pfam" id="PF01613">
    <property type="entry name" value="Flavin_Reduct"/>
    <property type="match status" value="1"/>
</dbReference>
<name>A0A5B0FXZ0_9BURK</name>
<dbReference type="GO" id="GO:0016646">
    <property type="term" value="F:oxidoreductase activity, acting on the CH-NH group of donors, NAD or NADP as acceptor"/>
    <property type="evidence" value="ECO:0007669"/>
    <property type="project" value="UniProtKB-ARBA"/>
</dbReference>
<keyword evidence="7" id="KW-1185">Reference proteome</keyword>
<dbReference type="SUPFAM" id="SSF50475">
    <property type="entry name" value="FMN-binding split barrel"/>
    <property type="match status" value="1"/>
</dbReference>
<evidence type="ECO:0000259" key="5">
    <source>
        <dbReference type="SMART" id="SM00903"/>
    </source>
</evidence>
<evidence type="ECO:0000313" key="7">
    <source>
        <dbReference type="Proteomes" id="UP000325273"/>
    </source>
</evidence>
<dbReference type="RefSeq" id="WP_149676900.1">
    <property type="nucleotide sequence ID" value="NZ_VTUZ01000103.1"/>
</dbReference>
<protein>
    <submittedName>
        <fullName evidence="6">Flavin reductase family protein</fullName>
    </submittedName>
</protein>
<dbReference type="EMBL" id="VTUZ01000103">
    <property type="protein sequence ID" value="KAA0996146.1"/>
    <property type="molecule type" value="Genomic_DNA"/>
</dbReference>
<evidence type="ECO:0000256" key="2">
    <source>
        <dbReference type="ARBA" id="ARBA00022630"/>
    </source>
</evidence>
<proteinExistence type="inferred from homology"/>
<organism evidence="6 7">
    <name type="scientific">Paraburkholderia panacisoli</name>
    <dbReference type="NCBI Taxonomy" id="2603818"/>
    <lineage>
        <taxon>Bacteria</taxon>
        <taxon>Pseudomonadati</taxon>
        <taxon>Pseudomonadota</taxon>
        <taxon>Betaproteobacteria</taxon>
        <taxon>Burkholderiales</taxon>
        <taxon>Burkholderiaceae</taxon>
        <taxon>Paraburkholderia</taxon>
    </lineage>
</organism>
<dbReference type="InterPro" id="IPR012349">
    <property type="entry name" value="Split_barrel_FMN-bd"/>
</dbReference>
<dbReference type="AlphaFoldDB" id="A0A5B0FXZ0"/>
<reference evidence="6 7" key="1">
    <citation type="submission" date="2019-08" db="EMBL/GenBank/DDBJ databases">
        <title>Paraburkholderia sp. DCY113.</title>
        <authorList>
            <person name="Kang J."/>
        </authorList>
    </citation>
    <scope>NUCLEOTIDE SEQUENCE [LARGE SCALE GENOMIC DNA]</scope>
    <source>
        <strain evidence="6 7">DCY113</strain>
    </source>
</reference>
<comment type="cofactor">
    <cofactor evidence="1">
        <name>FMN</name>
        <dbReference type="ChEBI" id="CHEBI:58210"/>
    </cofactor>
</comment>
<dbReference type="SMART" id="SM00903">
    <property type="entry name" value="Flavin_Reduct"/>
    <property type="match status" value="1"/>
</dbReference>
<dbReference type="InterPro" id="IPR002563">
    <property type="entry name" value="Flavin_Rdtase-like_dom"/>
</dbReference>
<comment type="caution">
    <text evidence="6">The sequence shown here is derived from an EMBL/GenBank/DDBJ whole genome shotgun (WGS) entry which is preliminary data.</text>
</comment>
<dbReference type="Gene3D" id="2.30.110.10">
    <property type="entry name" value="Electron Transport, Fmn-binding Protein, Chain A"/>
    <property type="match status" value="1"/>
</dbReference>
<evidence type="ECO:0000256" key="3">
    <source>
        <dbReference type="ARBA" id="ARBA00022643"/>
    </source>
</evidence>
<keyword evidence="2" id="KW-0285">Flavoprotein</keyword>
<feature type="domain" description="Flavin reductase like" evidence="5">
    <location>
        <begin position="20"/>
        <end position="166"/>
    </location>
</feature>
<sequence length="206" mass="23075">MPTIITKDNPPLDTYFLLTSLVVPRPIAWVSSISASGVRNLAPYSHFNNCSTIPPIMHFTSNGVKDSVRNIKETGEFVINVVSHNFRKQMRITSAEWPTGVDEFEKAGLESVPSDFIRPERVKGARASIECKLRDIIQMGDGYMVFGDVVCFHIDDDVWVNGRVDISRLQPVGKLDGLNYSTITEVERLELPVDIARMTKDYGGTR</sequence>
<evidence type="ECO:0000256" key="4">
    <source>
        <dbReference type="ARBA" id="ARBA00038054"/>
    </source>
</evidence>
<dbReference type="PANTHER" id="PTHR33798">
    <property type="entry name" value="FLAVOPROTEIN OXYGENASE"/>
    <property type="match status" value="1"/>
</dbReference>